<evidence type="ECO:0000259" key="8">
    <source>
        <dbReference type="Pfam" id="PF17745"/>
    </source>
</evidence>
<dbReference type="InterPro" id="IPR041195">
    <property type="entry name" value="Rnh202_N"/>
</dbReference>
<dbReference type="OrthoDB" id="29098at2759"/>
<comment type="function">
    <text evidence="4">Non catalytic subunit of RNase H2, an endonuclease that specifically degrades the RNA of RNA:DNA hybrids. Participates in DNA replication, possibly by mediating the removal of lagging-strand Okazaki fragment RNA primers during DNA replication. Mediates the excision of single ribonucleotides from DNA:RNA duplexes.</text>
</comment>
<dbReference type="GO" id="GO:0006401">
    <property type="term" value="P:RNA catabolic process"/>
    <property type="evidence" value="ECO:0007669"/>
    <property type="project" value="TreeGrafter"/>
</dbReference>
<protein>
    <recommendedName>
        <fullName evidence="2">Ribonuclease H2 subunit B</fullName>
    </recommendedName>
    <alternativeName>
        <fullName evidence="5">Ribonuclease HI subunit B</fullName>
    </alternativeName>
</protein>
<dbReference type="Gene3D" id="1.10.20.120">
    <property type="match status" value="1"/>
</dbReference>
<gene>
    <name evidence="9" type="ORF">LENED_006062</name>
</gene>
<comment type="subcellular location">
    <subcellularLocation>
        <location evidence="1">Nucleus</location>
    </subcellularLocation>
</comment>
<evidence type="ECO:0000256" key="1">
    <source>
        <dbReference type="ARBA" id="ARBA00004123"/>
    </source>
</evidence>
<feature type="domain" description="Ribonuclease H2 subunit B wHTH" evidence="7">
    <location>
        <begin position="91"/>
        <end position="240"/>
    </location>
</feature>
<dbReference type="InterPro" id="IPR019024">
    <property type="entry name" value="RNase_H2_suB_wHTH"/>
</dbReference>
<evidence type="ECO:0000256" key="2">
    <source>
        <dbReference type="ARBA" id="ARBA00019062"/>
    </source>
</evidence>
<dbReference type="Proteomes" id="UP000188533">
    <property type="component" value="Unassembled WGS sequence"/>
</dbReference>
<evidence type="ECO:0000256" key="3">
    <source>
        <dbReference type="ARBA" id="ARBA00023242"/>
    </source>
</evidence>
<dbReference type="GO" id="GO:0005654">
    <property type="term" value="C:nucleoplasm"/>
    <property type="evidence" value="ECO:0007669"/>
    <property type="project" value="TreeGrafter"/>
</dbReference>
<sequence length="322" mass="35935">MTIQISVLPDDIIHTILDGTTVQRVNNGSFIRLPHPRTGLPTLFLPYQTALSSTISELQAVEPINARSWFIENEVISDGKLLLITSVDPAFLLVPILRSFSPKNGSLGQFRTADDIFEEAASKLEQSSSKDSIETISAKDVATFASMNCCKDALTRICDSQELPPDIMVYRFSPTKYVEYLKLKVLKLLEANVIEGSRTLVRSLAKDGLMEDGNEKLLEVGRLKIACDLVAQYLPPDLCTMHLASYDFSELNAYLEKLEEEKRLKAREASSSKNRKKAIKKEDSKEKIDKRKAPKASQGVEKLKKTNINGMAKLSTFFAKKS</sequence>
<dbReference type="PANTHER" id="PTHR13383">
    <property type="entry name" value="RIBONUCLEASE H2 SUBUNIT B"/>
    <property type="match status" value="1"/>
</dbReference>
<dbReference type="EMBL" id="BDGU01000184">
    <property type="protein sequence ID" value="GAW04281.1"/>
    <property type="molecule type" value="Genomic_DNA"/>
</dbReference>
<dbReference type="PANTHER" id="PTHR13383:SF11">
    <property type="entry name" value="RIBONUCLEASE H2 SUBUNIT B"/>
    <property type="match status" value="1"/>
</dbReference>
<evidence type="ECO:0000259" key="7">
    <source>
        <dbReference type="Pfam" id="PF09468"/>
    </source>
</evidence>
<reference evidence="9 10" key="1">
    <citation type="submission" date="2016-08" db="EMBL/GenBank/DDBJ databases">
        <authorList>
            <consortium name="Lentinula edodes genome sequencing consortium"/>
            <person name="Sakamoto Y."/>
            <person name="Nakade K."/>
            <person name="Sato S."/>
            <person name="Yoshida Y."/>
            <person name="Miyazaki K."/>
            <person name="Natsume S."/>
            <person name="Konno N."/>
        </authorList>
    </citation>
    <scope>NUCLEOTIDE SEQUENCE [LARGE SCALE GENOMIC DNA]</scope>
    <source>
        <strain evidence="9 10">NBRC 111202</strain>
    </source>
</reference>
<keyword evidence="10" id="KW-1185">Reference proteome</keyword>
<feature type="compositionally biased region" description="Basic and acidic residues" evidence="6">
    <location>
        <begin position="280"/>
        <end position="291"/>
    </location>
</feature>
<organism evidence="9 10">
    <name type="scientific">Lentinula edodes</name>
    <name type="common">Shiitake mushroom</name>
    <name type="synonym">Lentinus edodes</name>
    <dbReference type="NCBI Taxonomy" id="5353"/>
    <lineage>
        <taxon>Eukaryota</taxon>
        <taxon>Fungi</taxon>
        <taxon>Dikarya</taxon>
        <taxon>Basidiomycota</taxon>
        <taxon>Agaricomycotina</taxon>
        <taxon>Agaricomycetes</taxon>
        <taxon>Agaricomycetidae</taxon>
        <taxon>Agaricales</taxon>
        <taxon>Marasmiineae</taxon>
        <taxon>Omphalotaceae</taxon>
        <taxon>Lentinula</taxon>
    </lineage>
</organism>
<dbReference type="Gene3D" id="2.20.25.530">
    <property type="match status" value="1"/>
</dbReference>
<reference evidence="9 10" key="2">
    <citation type="submission" date="2017-02" db="EMBL/GenBank/DDBJ databases">
        <title>A genome survey and senescence transcriptome analysis in Lentinula edodes.</title>
        <authorList>
            <person name="Sakamoto Y."/>
            <person name="Nakade K."/>
            <person name="Sato S."/>
            <person name="Yoshida Y."/>
            <person name="Miyazaki K."/>
            <person name="Natsume S."/>
            <person name="Konno N."/>
        </authorList>
    </citation>
    <scope>NUCLEOTIDE SEQUENCE [LARGE SCALE GENOMIC DNA]</scope>
    <source>
        <strain evidence="9 10">NBRC 111202</strain>
    </source>
</reference>
<evidence type="ECO:0000256" key="4">
    <source>
        <dbReference type="ARBA" id="ARBA00024778"/>
    </source>
</evidence>
<feature type="domain" description="Rnh202 triple barrel" evidence="8">
    <location>
        <begin position="28"/>
        <end position="88"/>
    </location>
</feature>
<evidence type="ECO:0000256" key="5">
    <source>
        <dbReference type="ARBA" id="ARBA00033464"/>
    </source>
</evidence>
<dbReference type="AlphaFoldDB" id="A0A1Q3EAV6"/>
<dbReference type="InterPro" id="IPR040456">
    <property type="entry name" value="RNase_H2_suB"/>
</dbReference>
<dbReference type="Pfam" id="PF17745">
    <property type="entry name" value="Ydr279_N"/>
    <property type="match status" value="1"/>
</dbReference>
<dbReference type="STRING" id="5353.A0A1Q3EAV6"/>
<keyword evidence="3" id="KW-0539">Nucleus</keyword>
<evidence type="ECO:0000313" key="10">
    <source>
        <dbReference type="Proteomes" id="UP000188533"/>
    </source>
</evidence>
<dbReference type="GO" id="GO:0032299">
    <property type="term" value="C:ribonuclease H2 complex"/>
    <property type="evidence" value="ECO:0007669"/>
    <property type="project" value="InterPro"/>
</dbReference>
<proteinExistence type="predicted"/>
<evidence type="ECO:0000256" key="6">
    <source>
        <dbReference type="SAM" id="MobiDB-lite"/>
    </source>
</evidence>
<evidence type="ECO:0000313" key="9">
    <source>
        <dbReference type="EMBL" id="GAW04281.1"/>
    </source>
</evidence>
<accession>A0A1Q3EAV6</accession>
<name>A0A1Q3EAV6_LENED</name>
<comment type="caution">
    <text evidence="9">The sequence shown here is derived from an EMBL/GenBank/DDBJ whole genome shotgun (WGS) entry which is preliminary data.</text>
</comment>
<feature type="region of interest" description="Disordered" evidence="6">
    <location>
        <begin position="266"/>
        <end position="304"/>
    </location>
</feature>
<dbReference type="Pfam" id="PF09468">
    <property type="entry name" value="RNase_H2-Ydr279"/>
    <property type="match status" value="1"/>
</dbReference>